<dbReference type="EMBL" id="JADGJH010000646">
    <property type="protein sequence ID" value="KAJ3124859.1"/>
    <property type="molecule type" value="Genomic_DNA"/>
</dbReference>
<comment type="caution">
    <text evidence="1">The sequence shown here is derived from an EMBL/GenBank/DDBJ whole genome shotgun (WGS) entry which is preliminary data.</text>
</comment>
<gene>
    <name evidence="1" type="ORF">HK100_011087</name>
</gene>
<evidence type="ECO:0000313" key="2">
    <source>
        <dbReference type="Proteomes" id="UP001211907"/>
    </source>
</evidence>
<dbReference type="AlphaFoldDB" id="A0AAD5T1P8"/>
<accession>A0AAD5T1P8</accession>
<protein>
    <submittedName>
        <fullName evidence="1">Uncharacterized protein</fullName>
    </submittedName>
</protein>
<reference evidence="1" key="1">
    <citation type="submission" date="2020-05" db="EMBL/GenBank/DDBJ databases">
        <title>Phylogenomic resolution of chytrid fungi.</title>
        <authorList>
            <person name="Stajich J.E."/>
            <person name="Amses K."/>
            <person name="Simmons R."/>
            <person name="Seto K."/>
            <person name="Myers J."/>
            <person name="Bonds A."/>
            <person name="Quandt C.A."/>
            <person name="Barry K."/>
            <person name="Liu P."/>
            <person name="Grigoriev I."/>
            <person name="Longcore J.E."/>
            <person name="James T.Y."/>
        </authorList>
    </citation>
    <scope>NUCLEOTIDE SEQUENCE</scope>
    <source>
        <strain evidence="1">JEL0513</strain>
    </source>
</reference>
<dbReference type="Proteomes" id="UP001211907">
    <property type="component" value="Unassembled WGS sequence"/>
</dbReference>
<keyword evidence="2" id="KW-1185">Reference proteome</keyword>
<name>A0AAD5T1P8_9FUNG</name>
<evidence type="ECO:0000313" key="1">
    <source>
        <dbReference type="EMBL" id="KAJ3124859.1"/>
    </source>
</evidence>
<sequence>MHARDVIAFREVPAIDQITRESQRSNASVVNVNEADNIRKLRIKLQREVGNQGLNRLLRHSEIQAFGNGHKFDSTTDGIFSIYGSFKNRSDDEGFAFLTERGYGTPIVDFEVLDEKWKRVVLYEGNNAIEKLFHQLFDSLSKVSRKLWKVAGAGGVSNKRSKSIAYPYVIGMLHRVEGLQEGVVIQL</sequence>
<proteinExistence type="predicted"/>
<organism evidence="1 2">
    <name type="scientific">Physocladia obscura</name>
    <dbReference type="NCBI Taxonomy" id="109957"/>
    <lineage>
        <taxon>Eukaryota</taxon>
        <taxon>Fungi</taxon>
        <taxon>Fungi incertae sedis</taxon>
        <taxon>Chytridiomycota</taxon>
        <taxon>Chytridiomycota incertae sedis</taxon>
        <taxon>Chytridiomycetes</taxon>
        <taxon>Chytridiales</taxon>
        <taxon>Chytriomycetaceae</taxon>
        <taxon>Physocladia</taxon>
    </lineage>
</organism>